<dbReference type="OrthoDB" id="9802672at2"/>
<dbReference type="InterPro" id="IPR000873">
    <property type="entry name" value="AMP-dep_synth/lig_dom"/>
</dbReference>
<evidence type="ECO:0000313" key="3">
    <source>
        <dbReference type="Proteomes" id="UP000061457"/>
    </source>
</evidence>
<dbReference type="PATRIC" id="fig|161398.10.peg.3405"/>
<dbReference type="EMBL" id="CP013187">
    <property type="protein sequence ID" value="ALO43816.1"/>
    <property type="molecule type" value="Genomic_DNA"/>
</dbReference>
<dbReference type="AlphaFoldDB" id="A0A0S2K6J2"/>
<protein>
    <submittedName>
        <fullName evidence="2">AMP-dependent synthetase</fullName>
    </submittedName>
</protein>
<accession>A0A0S2K6J2</accession>
<feature type="domain" description="AMP-dependent synthetase/ligase" evidence="1">
    <location>
        <begin position="127"/>
        <end position="343"/>
    </location>
</feature>
<keyword evidence="3" id="KW-1185">Reference proteome</keyword>
<dbReference type="Pfam" id="PF00501">
    <property type="entry name" value="AMP-binding"/>
    <property type="match status" value="1"/>
</dbReference>
<evidence type="ECO:0000259" key="1">
    <source>
        <dbReference type="Pfam" id="PF00501"/>
    </source>
</evidence>
<evidence type="ECO:0000313" key="2">
    <source>
        <dbReference type="EMBL" id="ALO43816.1"/>
    </source>
</evidence>
<reference evidence="2 3" key="1">
    <citation type="submission" date="2015-11" db="EMBL/GenBank/DDBJ databases">
        <authorList>
            <person name="Zhang Y."/>
            <person name="Guo Z."/>
        </authorList>
    </citation>
    <scope>NUCLEOTIDE SEQUENCE [LARGE SCALE GENOMIC DNA]</scope>
    <source>
        <strain evidence="2 3">KCTC 12086</strain>
    </source>
</reference>
<dbReference type="Gene3D" id="3.40.50.12780">
    <property type="entry name" value="N-terminal domain of ligase-like"/>
    <property type="match status" value="1"/>
</dbReference>
<dbReference type="Gene3D" id="3.30.300.30">
    <property type="match status" value="1"/>
</dbReference>
<organism evidence="2 3">
    <name type="scientific">Pseudoalteromonas phenolica</name>
    <dbReference type="NCBI Taxonomy" id="161398"/>
    <lineage>
        <taxon>Bacteria</taxon>
        <taxon>Pseudomonadati</taxon>
        <taxon>Pseudomonadota</taxon>
        <taxon>Gammaproteobacteria</taxon>
        <taxon>Alteromonadales</taxon>
        <taxon>Pseudoalteromonadaceae</taxon>
        <taxon>Pseudoalteromonas</taxon>
    </lineage>
</organism>
<dbReference type="InterPro" id="IPR050237">
    <property type="entry name" value="ATP-dep_AMP-bd_enzyme"/>
</dbReference>
<name>A0A0S2K6J2_9GAMM</name>
<dbReference type="PANTHER" id="PTHR43767">
    <property type="entry name" value="LONG-CHAIN-FATTY-ACID--COA LIGASE"/>
    <property type="match status" value="1"/>
</dbReference>
<dbReference type="KEGG" id="pphe:PP2015_3341"/>
<dbReference type="Proteomes" id="UP000061457">
    <property type="component" value="Chromosome I"/>
</dbReference>
<dbReference type="SUPFAM" id="SSF56801">
    <property type="entry name" value="Acetyl-CoA synthetase-like"/>
    <property type="match status" value="1"/>
</dbReference>
<dbReference type="RefSeq" id="WP_058031454.1">
    <property type="nucleotide sequence ID" value="NZ_CP013187.1"/>
</dbReference>
<dbReference type="InterPro" id="IPR042099">
    <property type="entry name" value="ANL_N_sf"/>
</dbReference>
<proteinExistence type="predicted"/>
<dbReference type="PANTHER" id="PTHR43767:SF10">
    <property type="entry name" value="SURFACTIN SYNTHASE SUBUNIT 1"/>
    <property type="match status" value="1"/>
</dbReference>
<dbReference type="STRING" id="161398.PP2015_3341"/>
<dbReference type="InterPro" id="IPR045851">
    <property type="entry name" value="AMP-bd_C_sf"/>
</dbReference>
<gene>
    <name evidence="2" type="ORF">PP2015_3341</name>
</gene>
<sequence>MRFIDFLGAKQTWVAKYGKNSINAEFVSNLLSTVNAGPLGELDKQKLHVFCVYSPLQALLSYFIGSYLGLTCAVVSPRSLNKLLDGYDVSKLGVIITPIGRKTPVLPQKVKSLELNYSPTLVATTESLQPSDSKAQFVFCTSGSTGKAKRVVHCETRLVNNAKVVSSYLGLTQTDSSYCVFPMQYMYGLSTTLCALHSGSEISYGEFVSPSLVASYAMKNHVTVLPILGEWSYELSQVWLSGFEPNRLILLNASDRLLQSQALEVMPWATAFWNNLGQTESGPRIFALELKQFTDLNEVCHNNTVSVGYPVDESIKVKLVNKSVDTGIGNLYYKTPFKMVGYLLDCGDVQSVEAFSDSGDLFKQDEQGRWHWVTRSSHTIKVNGELVPLTSLTNKILNFEAVSGVGYVTNKKGELCTFVESSDVNEALHTELTSLMTHTLRGKRSRVSLVPKLPRTENGKLDLSELRQRSL</sequence>